<reference evidence="1" key="1">
    <citation type="submission" date="2020-01" db="EMBL/GenBank/DDBJ databases">
        <authorList>
            <person name="Meier V. D."/>
            <person name="Meier V D."/>
        </authorList>
    </citation>
    <scope>NUCLEOTIDE SEQUENCE</scope>
    <source>
        <strain evidence="1">HLG_WM_MAG_09</strain>
    </source>
</reference>
<protein>
    <submittedName>
        <fullName evidence="1">Uncharacterized protein</fullName>
    </submittedName>
</protein>
<organism evidence="1">
    <name type="scientific">uncultured Thiotrichaceae bacterium</name>
    <dbReference type="NCBI Taxonomy" id="298394"/>
    <lineage>
        <taxon>Bacteria</taxon>
        <taxon>Pseudomonadati</taxon>
        <taxon>Pseudomonadota</taxon>
        <taxon>Gammaproteobacteria</taxon>
        <taxon>Thiotrichales</taxon>
        <taxon>Thiotrichaceae</taxon>
        <taxon>environmental samples</taxon>
    </lineage>
</organism>
<accession>A0A6S6UAC9</accession>
<dbReference type="AlphaFoldDB" id="A0A6S6UAC9"/>
<dbReference type="EMBL" id="CACVAT010000436">
    <property type="protein sequence ID" value="CAA6827227.1"/>
    <property type="molecule type" value="Genomic_DNA"/>
</dbReference>
<name>A0A6S6UAC9_9GAMM</name>
<gene>
    <name evidence="1" type="ORF">HELGO_WM47311</name>
</gene>
<sequence>MDEDVVRKAFEELKHDDPNVVWCKDTTRYIYAECRNQAKNWNREYAFWLKGIQWMSKQQRKSNE</sequence>
<proteinExistence type="predicted"/>
<evidence type="ECO:0000313" key="1">
    <source>
        <dbReference type="EMBL" id="CAA6827227.1"/>
    </source>
</evidence>